<dbReference type="EMBL" id="CSWP01000005">
    <property type="protein sequence ID" value="CPV56223.1"/>
    <property type="molecule type" value="Genomic_DNA"/>
</dbReference>
<sequence length="158" mass="16781">MDDNDIQHLRRCVELATEALDAGDEPFGSLLTGPDGAVLAEDRNRVGAGDPTRHPEFELARWSVQNLSPTDRALSTVYTSGEHCPMCSAAHAWVGLGRIVYASSSAQLTQWLTELGAPPSPVASLPINEVAPGIQTDGPAPDLAEDVRALHARFLGDA</sequence>
<feature type="domain" description="CMP/dCMP-type deaminase" evidence="1">
    <location>
        <begin position="3"/>
        <end position="112"/>
    </location>
</feature>
<dbReference type="RefSeq" id="WP_005056492.1">
    <property type="nucleotide sequence ID" value="NZ_CP014951.1"/>
</dbReference>
<name>A0A0U0ZNT0_9MYCO</name>
<dbReference type="PANTHER" id="PTHR11079">
    <property type="entry name" value="CYTOSINE DEAMINASE FAMILY MEMBER"/>
    <property type="match status" value="1"/>
</dbReference>
<dbReference type="InterPro" id="IPR002125">
    <property type="entry name" value="CMP_dCMP_dom"/>
</dbReference>
<dbReference type="GO" id="GO:0008892">
    <property type="term" value="F:guanine deaminase activity"/>
    <property type="evidence" value="ECO:0007669"/>
    <property type="project" value="UniProtKB-EC"/>
</dbReference>
<organism evidence="2 3">
    <name type="scientific">Mycobacteroides abscessus</name>
    <dbReference type="NCBI Taxonomy" id="36809"/>
    <lineage>
        <taxon>Bacteria</taxon>
        <taxon>Bacillati</taxon>
        <taxon>Actinomycetota</taxon>
        <taxon>Actinomycetes</taxon>
        <taxon>Mycobacteriales</taxon>
        <taxon>Mycobacteriaceae</taxon>
        <taxon>Mycobacteroides</taxon>
    </lineage>
</organism>
<protein>
    <submittedName>
        <fullName evidence="2">Putative cytidine/deoxycytidylate deaminase</fullName>
        <ecNumber evidence="2">3.5.4.3</ecNumber>
    </submittedName>
</protein>
<dbReference type="EC" id="3.5.4.3" evidence="2"/>
<evidence type="ECO:0000313" key="2">
    <source>
        <dbReference type="EMBL" id="CPV56223.1"/>
    </source>
</evidence>
<dbReference type="CDD" id="cd01285">
    <property type="entry name" value="nucleoside_deaminase"/>
    <property type="match status" value="1"/>
</dbReference>
<evidence type="ECO:0000259" key="1">
    <source>
        <dbReference type="PROSITE" id="PS51747"/>
    </source>
</evidence>
<proteinExistence type="predicted"/>
<dbReference type="InterPro" id="IPR016193">
    <property type="entry name" value="Cytidine_deaminase-like"/>
</dbReference>
<keyword evidence="2" id="KW-0378">Hydrolase</keyword>
<dbReference type="PANTHER" id="PTHR11079:SF179">
    <property type="entry name" value="TRNA(ADENINE(34)) DEAMINASE, CHLOROPLASTIC"/>
    <property type="match status" value="1"/>
</dbReference>
<gene>
    <name evidence="2" type="primary">guaD_2</name>
    <name evidence="2" type="ORF">ERS075579_02774</name>
</gene>
<accession>A0A0U0ZNT0</accession>
<dbReference type="PROSITE" id="PS51747">
    <property type="entry name" value="CYT_DCMP_DEAMINASES_2"/>
    <property type="match status" value="1"/>
</dbReference>
<dbReference type="AlphaFoldDB" id="A0A0U0ZNT0"/>
<dbReference type="Pfam" id="PF00383">
    <property type="entry name" value="dCMP_cyt_deam_1"/>
    <property type="match status" value="1"/>
</dbReference>
<dbReference type="SUPFAM" id="SSF53927">
    <property type="entry name" value="Cytidine deaminase-like"/>
    <property type="match status" value="1"/>
</dbReference>
<dbReference type="Gene3D" id="3.40.140.10">
    <property type="entry name" value="Cytidine Deaminase, domain 2"/>
    <property type="match status" value="1"/>
</dbReference>
<dbReference type="Proteomes" id="UP000045782">
    <property type="component" value="Unassembled WGS sequence"/>
</dbReference>
<reference evidence="2 3" key="1">
    <citation type="submission" date="2015-03" db="EMBL/GenBank/DDBJ databases">
        <authorList>
            <person name="Murphy D."/>
        </authorList>
    </citation>
    <scope>NUCLEOTIDE SEQUENCE [LARGE SCALE GENOMIC DNA]</scope>
    <source>
        <strain evidence="2 3">PAP088</strain>
    </source>
</reference>
<evidence type="ECO:0000313" key="3">
    <source>
        <dbReference type="Proteomes" id="UP000045782"/>
    </source>
</evidence>